<dbReference type="SUPFAM" id="SSF52777">
    <property type="entry name" value="CoA-dependent acyltransferases"/>
    <property type="match status" value="2"/>
</dbReference>
<protein>
    <recommendedName>
        <fullName evidence="4">Carrier domain-containing protein</fullName>
    </recommendedName>
</protein>
<evidence type="ECO:0000256" key="3">
    <source>
        <dbReference type="ARBA" id="ARBA00022553"/>
    </source>
</evidence>
<dbReference type="InterPro" id="IPR045851">
    <property type="entry name" value="AMP-bd_C_sf"/>
</dbReference>
<dbReference type="Proteomes" id="UP000215199">
    <property type="component" value="Unassembled WGS sequence"/>
</dbReference>
<dbReference type="InterPro" id="IPR010071">
    <property type="entry name" value="AA_adenyl_dom"/>
</dbReference>
<dbReference type="SMART" id="SM00823">
    <property type="entry name" value="PKS_PP"/>
    <property type="match status" value="1"/>
</dbReference>
<dbReference type="InterPro" id="IPR023213">
    <property type="entry name" value="CAT-like_dom_sf"/>
</dbReference>
<dbReference type="InterPro" id="IPR000873">
    <property type="entry name" value="AMP-dep_synth/lig_dom"/>
</dbReference>
<dbReference type="CDD" id="cd05930">
    <property type="entry name" value="A_NRPS"/>
    <property type="match status" value="1"/>
</dbReference>
<dbReference type="Pfam" id="PF00550">
    <property type="entry name" value="PP-binding"/>
    <property type="match status" value="1"/>
</dbReference>
<dbReference type="Pfam" id="PF00668">
    <property type="entry name" value="Condensation"/>
    <property type="match status" value="1"/>
</dbReference>
<organism evidence="5 6">
    <name type="scientific">Amycolatopsis vastitatis</name>
    <dbReference type="NCBI Taxonomy" id="1905142"/>
    <lineage>
        <taxon>Bacteria</taxon>
        <taxon>Bacillati</taxon>
        <taxon>Actinomycetota</taxon>
        <taxon>Actinomycetes</taxon>
        <taxon>Pseudonocardiales</taxon>
        <taxon>Pseudonocardiaceae</taxon>
        <taxon>Amycolatopsis</taxon>
    </lineage>
</organism>
<dbReference type="Pfam" id="PF00501">
    <property type="entry name" value="AMP-binding"/>
    <property type="match status" value="1"/>
</dbReference>
<evidence type="ECO:0000313" key="5">
    <source>
        <dbReference type="EMBL" id="OXM59356.1"/>
    </source>
</evidence>
<dbReference type="PANTHER" id="PTHR45527">
    <property type="entry name" value="NONRIBOSOMAL PEPTIDE SYNTHETASE"/>
    <property type="match status" value="1"/>
</dbReference>
<dbReference type="EMBL" id="NMUL01000085">
    <property type="protein sequence ID" value="OXM59356.1"/>
    <property type="molecule type" value="Genomic_DNA"/>
</dbReference>
<dbReference type="InterPro" id="IPR001242">
    <property type="entry name" value="Condensation_dom"/>
</dbReference>
<dbReference type="OrthoDB" id="9803968at2"/>
<dbReference type="GO" id="GO:0044550">
    <property type="term" value="P:secondary metabolite biosynthetic process"/>
    <property type="evidence" value="ECO:0007669"/>
    <property type="project" value="TreeGrafter"/>
</dbReference>
<dbReference type="SUPFAM" id="SSF47336">
    <property type="entry name" value="ACP-like"/>
    <property type="match status" value="1"/>
</dbReference>
<dbReference type="NCBIfam" id="TIGR01733">
    <property type="entry name" value="AA-adenyl-dom"/>
    <property type="match status" value="1"/>
</dbReference>
<dbReference type="PROSITE" id="PS00012">
    <property type="entry name" value="PHOSPHOPANTETHEINE"/>
    <property type="match status" value="1"/>
</dbReference>
<dbReference type="Gene3D" id="3.40.50.12780">
    <property type="entry name" value="N-terminal domain of ligase-like"/>
    <property type="match status" value="1"/>
</dbReference>
<dbReference type="PROSITE" id="PS50075">
    <property type="entry name" value="CARRIER"/>
    <property type="match status" value="1"/>
</dbReference>
<sequence>MHDSSSAADPAEVTQAHLGPDELLPLTAVQRAILGQEDSAEVGVGNIPIELELRGAMSVPRLRTALDRLVARHEALRLRLVDRGRDTFQTIKPPEPAGAGLLDVIDVSAPPAASTLEATLARESKRPLNLYAGEVLRARLFVVAPEHHILLLVGHHVSLDGWSIDLLVDELARVYAGQDPAPAPSWRDHAGNTSEKADHERAVAAVGQRLLDSHRSFNLEPDHPEAAPAEEAAVLGEVLPPDICRRLHDLERRTGSSQFVVHLAVLAELLGDGSGDGEVAIATPVVQRAHLDSQDLVGPLTETVPVFLAVPAIPDVDSRLFAARLAVADALERADLPFQAINRACTAPTGSRYPAVPISLAVVGTPEPIEGFAPARCVLREPNYRASRFEFTLLVEAADTDRIRITLQYDPNRFDRSTADSLVAGYVALVRRLVTPADRARPADRSSSAEPDLDLGGQISTLAHLVSGLASTAGDRQAAIEGERQVTYRELMDAAVSTASHLAERVGPPHHDAPATADIALVLPRSIGFLVGLLATQILGWSFVPIDPNLPTRRIQHMLADSGARGVLVRDEAERARLGLPGTVCFPVTSPGEARRTALPVTSPSALSPAYVLYTSGSTGKPKGVLVPHRALDALRQEMAALDVHADDRVLMAASPSFDAVIWEVLLAFTSGAALAIAPPSTVAQGEDLGRFIKTHGVTVATMTPTVAGAVPPSDLTRLRLLVCAGEVLPRRLVQRLTGLRVLNAYGPTEAAVCATIGDARLGGRRVPIGHPLSRTTVTIRDARGRPVPAGTAGEIVISGPKLALGYLNRPAETERAFVADPEGAPGSTMLRTGDMGRYGPSGVEYLGRGDRQVKIRGQRLELEEVDLAVAAVAGRPAVAELTEVDGQVVLAAVVLSAQEDPEGARMIDNTVTAEFHRRLVERLPEWAIPSFFVSVESMPIGSSGKIDRAGLRELLAAAARLGSQGGAAVKWTTVEAAVARSWEALLGKKVDSRERTFFELGGHSMLVAKAIREIRELTRKDLPVTEFFAHPTVAGIAAALERLT</sequence>
<dbReference type="InterPro" id="IPR042099">
    <property type="entry name" value="ANL_N_sf"/>
</dbReference>
<dbReference type="GO" id="GO:0005737">
    <property type="term" value="C:cytoplasm"/>
    <property type="evidence" value="ECO:0007669"/>
    <property type="project" value="TreeGrafter"/>
</dbReference>
<dbReference type="InterPro" id="IPR036736">
    <property type="entry name" value="ACP-like_sf"/>
</dbReference>
<dbReference type="GO" id="GO:0008610">
    <property type="term" value="P:lipid biosynthetic process"/>
    <property type="evidence" value="ECO:0007669"/>
    <property type="project" value="UniProtKB-ARBA"/>
</dbReference>
<keyword evidence="3" id="KW-0597">Phosphoprotein</keyword>
<dbReference type="InterPro" id="IPR009081">
    <property type="entry name" value="PP-bd_ACP"/>
</dbReference>
<dbReference type="AlphaFoldDB" id="A0A229SKJ8"/>
<dbReference type="InterPro" id="IPR020845">
    <property type="entry name" value="AMP-binding_CS"/>
</dbReference>
<dbReference type="InterPro" id="IPR020806">
    <property type="entry name" value="PKS_PP-bd"/>
</dbReference>
<dbReference type="Gene3D" id="3.30.300.30">
    <property type="match status" value="1"/>
</dbReference>
<reference evidence="6" key="1">
    <citation type="submission" date="2017-07" db="EMBL/GenBank/DDBJ databases">
        <title>Comparative genome mining reveals phylogenetic distribution patterns of secondary metabolites in Amycolatopsis.</title>
        <authorList>
            <person name="Adamek M."/>
            <person name="Alanjary M."/>
            <person name="Sales-Ortells H."/>
            <person name="Goodfellow M."/>
            <person name="Bull A.T."/>
            <person name="Kalinowski J."/>
            <person name="Ziemert N."/>
        </authorList>
    </citation>
    <scope>NUCLEOTIDE SEQUENCE [LARGE SCALE GENOMIC DNA]</scope>
    <source>
        <strain evidence="6">H5</strain>
    </source>
</reference>
<comment type="cofactor">
    <cofactor evidence="1">
        <name>pantetheine 4'-phosphate</name>
        <dbReference type="ChEBI" id="CHEBI:47942"/>
    </cofactor>
</comment>
<comment type="caution">
    <text evidence="5">The sequence shown here is derived from an EMBL/GenBank/DDBJ whole genome shotgun (WGS) entry which is preliminary data.</text>
</comment>
<evidence type="ECO:0000259" key="4">
    <source>
        <dbReference type="PROSITE" id="PS50075"/>
    </source>
</evidence>
<dbReference type="PANTHER" id="PTHR45527:SF1">
    <property type="entry name" value="FATTY ACID SYNTHASE"/>
    <property type="match status" value="1"/>
</dbReference>
<dbReference type="GO" id="GO:0031177">
    <property type="term" value="F:phosphopantetheine binding"/>
    <property type="evidence" value="ECO:0007669"/>
    <property type="project" value="InterPro"/>
</dbReference>
<gene>
    <name evidence="5" type="ORF">CF165_48155</name>
</gene>
<name>A0A229SKJ8_9PSEU</name>
<evidence type="ECO:0000256" key="2">
    <source>
        <dbReference type="ARBA" id="ARBA00022450"/>
    </source>
</evidence>
<evidence type="ECO:0000256" key="1">
    <source>
        <dbReference type="ARBA" id="ARBA00001957"/>
    </source>
</evidence>
<dbReference type="PROSITE" id="PS00455">
    <property type="entry name" value="AMP_BINDING"/>
    <property type="match status" value="1"/>
</dbReference>
<dbReference type="Gene3D" id="3.30.559.30">
    <property type="entry name" value="Nonribosomal peptide synthetase, condensation domain"/>
    <property type="match status" value="1"/>
</dbReference>
<proteinExistence type="predicted"/>
<dbReference type="GO" id="GO:0003824">
    <property type="term" value="F:catalytic activity"/>
    <property type="evidence" value="ECO:0007669"/>
    <property type="project" value="InterPro"/>
</dbReference>
<feature type="domain" description="Carrier" evidence="4">
    <location>
        <begin position="970"/>
        <end position="1045"/>
    </location>
</feature>
<dbReference type="RefSeq" id="WP_093954308.1">
    <property type="nucleotide sequence ID" value="NZ_NMUL01000085.1"/>
</dbReference>
<dbReference type="SUPFAM" id="SSF56801">
    <property type="entry name" value="Acetyl-CoA synthetase-like"/>
    <property type="match status" value="1"/>
</dbReference>
<dbReference type="GO" id="GO:0043041">
    <property type="term" value="P:amino acid activation for nonribosomal peptide biosynthetic process"/>
    <property type="evidence" value="ECO:0007669"/>
    <property type="project" value="TreeGrafter"/>
</dbReference>
<dbReference type="Gene3D" id="1.10.1200.10">
    <property type="entry name" value="ACP-like"/>
    <property type="match status" value="1"/>
</dbReference>
<accession>A0A229SKJ8</accession>
<keyword evidence="6" id="KW-1185">Reference proteome</keyword>
<evidence type="ECO:0000313" key="6">
    <source>
        <dbReference type="Proteomes" id="UP000215199"/>
    </source>
</evidence>
<dbReference type="InterPro" id="IPR006162">
    <property type="entry name" value="Ppantetheine_attach_site"/>
</dbReference>
<keyword evidence="2" id="KW-0596">Phosphopantetheine</keyword>
<dbReference type="Gene3D" id="3.30.559.10">
    <property type="entry name" value="Chloramphenicol acetyltransferase-like domain"/>
    <property type="match status" value="1"/>
</dbReference>